<dbReference type="InterPro" id="IPR051829">
    <property type="entry name" value="Multiheme_Cytochr_ET"/>
</dbReference>
<name>A0A5C7SPP6_THASP</name>
<dbReference type="EMBL" id="SSFD01000134">
    <property type="protein sequence ID" value="TXH85738.1"/>
    <property type="molecule type" value="Genomic_DNA"/>
</dbReference>
<feature type="signal peptide" evidence="3">
    <location>
        <begin position="1"/>
        <end position="19"/>
    </location>
</feature>
<dbReference type="AlphaFoldDB" id="A0A5C7SPP6"/>
<dbReference type="PANTHER" id="PTHR35038:SF8">
    <property type="entry name" value="C-TYPE POLYHEME CYTOCHROME OMCC"/>
    <property type="match status" value="1"/>
</dbReference>
<dbReference type="SUPFAM" id="SSF48695">
    <property type="entry name" value="Multiheme cytochromes"/>
    <property type="match status" value="1"/>
</dbReference>
<dbReference type="InterPro" id="IPR016024">
    <property type="entry name" value="ARM-type_fold"/>
</dbReference>
<evidence type="ECO:0000313" key="6">
    <source>
        <dbReference type="EMBL" id="TXH85738.1"/>
    </source>
</evidence>
<dbReference type="GO" id="GO:0016491">
    <property type="term" value="F:oxidoreductase activity"/>
    <property type="evidence" value="ECO:0007669"/>
    <property type="project" value="TreeGrafter"/>
</dbReference>
<dbReference type="SUPFAM" id="SSF48452">
    <property type="entry name" value="TPR-like"/>
    <property type="match status" value="1"/>
</dbReference>
<reference evidence="6 7" key="1">
    <citation type="submission" date="2018-09" db="EMBL/GenBank/DDBJ databases">
        <title>Metagenome Assembled Genomes from an Advanced Water Purification Facility.</title>
        <authorList>
            <person name="Stamps B.W."/>
            <person name="Spear J.R."/>
        </authorList>
    </citation>
    <scope>NUCLEOTIDE SEQUENCE [LARGE SCALE GENOMIC DNA]</scope>
    <source>
        <strain evidence="6">Bin_27_1</strain>
    </source>
</reference>
<evidence type="ECO:0000256" key="2">
    <source>
        <dbReference type="PROSITE-ProRule" id="PRU00339"/>
    </source>
</evidence>
<dbReference type="Proteomes" id="UP000321192">
    <property type="component" value="Unassembled WGS sequence"/>
</dbReference>
<dbReference type="Pfam" id="PF09699">
    <property type="entry name" value="Paired_CXXCH_1"/>
    <property type="match status" value="1"/>
</dbReference>
<gene>
    <name evidence="6" type="ORF">E6Q80_09125</name>
</gene>
<accession>A0A5C7SPP6</accession>
<dbReference type="Gene3D" id="1.10.1130.10">
    <property type="entry name" value="Flavocytochrome C3, Chain A"/>
    <property type="match status" value="2"/>
</dbReference>
<evidence type="ECO:0000256" key="3">
    <source>
        <dbReference type="SAM" id="SignalP"/>
    </source>
</evidence>
<evidence type="ECO:0000313" key="7">
    <source>
        <dbReference type="Proteomes" id="UP000321192"/>
    </source>
</evidence>
<evidence type="ECO:0000256" key="1">
    <source>
        <dbReference type="ARBA" id="ARBA00022729"/>
    </source>
</evidence>
<dbReference type="Gene3D" id="1.25.40.10">
    <property type="entry name" value="Tetratricopeptide repeat domain"/>
    <property type="match status" value="1"/>
</dbReference>
<dbReference type="InterPro" id="IPR010177">
    <property type="entry name" value="Paired_CXXCH_1"/>
</dbReference>
<feature type="chain" id="PRO_5023094089" description="Tetratricopeptide repeat protein" evidence="3">
    <location>
        <begin position="20"/>
        <end position="752"/>
    </location>
</feature>
<dbReference type="SMART" id="SM00028">
    <property type="entry name" value="TPR"/>
    <property type="match status" value="4"/>
</dbReference>
<dbReference type="Pfam" id="PF14559">
    <property type="entry name" value="TPR_19"/>
    <property type="match status" value="1"/>
</dbReference>
<evidence type="ECO:0000259" key="5">
    <source>
        <dbReference type="Pfam" id="PF13435"/>
    </source>
</evidence>
<organism evidence="6 7">
    <name type="scientific">Thauera aminoaromatica</name>
    <dbReference type="NCBI Taxonomy" id="164330"/>
    <lineage>
        <taxon>Bacteria</taxon>
        <taxon>Pseudomonadati</taxon>
        <taxon>Pseudomonadota</taxon>
        <taxon>Betaproteobacteria</taxon>
        <taxon>Rhodocyclales</taxon>
        <taxon>Zoogloeaceae</taxon>
        <taxon>Thauera</taxon>
    </lineage>
</organism>
<evidence type="ECO:0000259" key="4">
    <source>
        <dbReference type="Pfam" id="PF09699"/>
    </source>
</evidence>
<keyword evidence="1 3" id="KW-0732">Signal</keyword>
<dbReference type="PANTHER" id="PTHR35038">
    <property type="entry name" value="DISSIMILATORY SULFITE REDUCTASE SIRA"/>
    <property type="match status" value="1"/>
</dbReference>
<protein>
    <recommendedName>
        <fullName evidence="8">Tetratricopeptide repeat protein</fullName>
    </recommendedName>
</protein>
<dbReference type="InterPro" id="IPR011990">
    <property type="entry name" value="TPR-like_helical_dom_sf"/>
</dbReference>
<dbReference type="InterPro" id="IPR019734">
    <property type="entry name" value="TPR_rpt"/>
</dbReference>
<feature type="domain" description="Doubled CXXCH motif" evidence="4">
    <location>
        <begin position="321"/>
        <end position="348"/>
    </location>
</feature>
<dbReference type="InterPro" id="IPR023155">
    <property type="entry name" value="Cyt_c-552/4"/>
</dbReference>
<feature type="domain" description="Cytochrome c-552/4" evidence="5">
    <location>
        <begin position="157"/>
        <end position="201"/>
    </location>
</feature>
<sequence length="752" mass="82813">MRQLAVFILALLLAPWSVAGSGYVGSTRCVACHQAEAEAWRGSHHELAMAVAATDKVLGDFNDATFTAHGVTSRFYRKDGSYFVRTDGPDGKLQDYRIKYTFGWTPLQQYLIELPNGHVQALGIAWDSRPAAVGGQRWFHLYPNEPMDHRHPQHWTARSQTWNHQCAECHSTNLQKNYDLAADRYRTTWSEINVACEACHGAGGKHADWAALPAARRPAGDKGLTVSLAAAATTTWAFDPVSGKPRPSTPASAAAQVEACARCHSRRGPIWSDDGGGRPLGNSHRLALLEERLYFADGQIKDEVFEYASYTQSRMHAAGVACTNCHEPHSLKLRAEGNALCASCHPAARYDTPAHHHHPAGSPGASCTSCHMPQRAYMVHDWRADHSIRVPRPDLSVRLGTPNACAGCHAQQGHEWAARALSRWYPESRMRGPHFAEAFHAAATGAADGAARLLAVASDPQQPAIVRGSAASRLAGLGAVPPTPELQALLADRQPLVRAASLRFLEVADARTRFEQGWSSLRDSERTVRLEAVRVLAPLLRERLPAAQREELLRGVAEYEASLQVNADLPESHVSQGLLALSMGNGERAEQAYRTALRLDARFVPAYVNLADLYRLQQREGEGEHLLREGIDRITFDADLRHTLGLNLIRQQRRGEALQWLRQAAEAESGNAHYSYVYALALQGSGDGVGALRILRQAQSQHPGNRDVLFALATISRDQKDMVRARAYAEELLERFPGDRQAKALCETLRER</sequence>
<proteinExistence type="predicted"/>
<evidence type="ECO:0008006" key="8">
    <source>
        <dbReference type="Google" id="ProtNLM"/>
    </source>
</evidence>
<dbReference type="Pfam" id="PF13435">
    <property type="entry name" value="Cytochrome_C554"/>
    <property type="match status" value="1"/>
</dbReference>
<dbReference type="SUPFAM" id="SSF48371">
    <property type="entry name" value="ARM repeat"/>
    <property type="match status" value="1"/>
</dbReference>
<dbReference type="InterPro" id="IPR036280">
    <property type="entry name" value="Multihaem_cyt_sf"/>
</dbReference>
<comment type="caution">
    <text evidence="6">The sequence shown here is derived from an EMBL/GenBank/DDBJ whole genome shotgun (WGS) entry which is preliminary data.</text>
</comment>
<dbReference type="PROSITE" id="PS50005">
    <property type="entry name" value="TPR"/>
    <property type="match status" value="1"/>
</dbReference>
<feature type="repeat" description="TPR" evidence="2">
    <location>
        <begin position="570"/>
        <end position="603"/>
    </location>
</feature>
<dbReference type="RefSeq" id="WP_276658361.1">
    <property type="nucleotide sequence ID" value="NZ_SSFD01000134.1"/>
</dbReference>
<keyword evidence="2" id="KW-0802">TPR repeat</keyword>
<dbReference type="Pfam" id="PF13181">
    <property type="entry name" value="TPR_8"/>
    <property type="match status" value="1"/>
</dbReference>